<keyword evidence="2" id="KW-1185">Reference proteome</keyword>
<dbReference type="RefSeq" id="WP_321544407.1">
    <property type="nucleotide sequence ID" value="NZ_JAXIVS010000001.1"/>
</dbReference>
<accession>A0ABU5GYW0</accession>
<evidence type="ECO:0000313" key="1">
    <source>
        <dbReference type="EMBL" id="MDY7225703.1"/>
    </source>
</evidence>
<reference evidence="1 2" key="1">
    <citation type="submission" date="2023-12" db="EMBL/GenBank/DDBJ databases">
        <title>the genome sequence of Hyalangium sp. s54d21.</title>
        <authorList>
            <person name="Zhang X."/>
        </authorList>
    </citation>
    <scope>NUCLEOTIDE SEQUENCE [LARGE SCALE GENOMIC DNA]</scope>
    <source>
        <strain evidence="2">s54d21</strain>
    </source>
</reference>
<dbReference type="Proteomes" id="UP001291309">
    <property type="component" value="Unassembled WGS sequence"/>
</dbReference>
<gene>
    <name evidence="1" type="ORF">SYV04_04880</name>
</gene>
<dbReference type="NCBIfam" id="TIGR02264">
    <property type="entry name" value="gmx_para_CXXCG"/>
    <property type="match status" value="1"/>
</dbReference>
<evidence type="ECO:0000313" key="2">
    <source>
        <dbReference type="Proteomes" id="UP001291309"/>
    </source>
</evidence>
<organism evidence="1 2">
    <name type="scientific">Hyalangium rubrum</name>
    <dbReference type="NCBI Taxonomy" id="3103134"/>
    <lineage>
        <taxon>Bacteria</taxon>
        <taxon>Pseudomonadati</taxon>
        <taxon>Myxococcota</taxon>
        <taxon>Myxococcia</taxon>
        <taxon>Myxococcales</taxon>
        <taxon>Cystobacterineae</taxon>
        <taxon>Archangiaceae</taxon>
        <taxon>Hyalangium</taxon>
    </lineage>
</organism>
<dbReference type="Pfam" id="PF09535">
    <property type="entry name" value="Gmx_para_CXXCG"/>
    <property type="match status" value="1"/>
</dbReference>
<sequence length="238" mass="27251">MRFYWLRRVEHPRYSGGYDDEHKWGLPGIHCPLCQAIWSTAGLAFPSVDLSHVPEQEKYSARLEEDYSEFERLREQVRPLAPSGVQLQPGIKFGPLVGAARGEFGPLCLQISWMLLIRPEPLARLTIEGLQGLKGCRTEMRFRGKNPPALLELELLPRGRLHPDCLPADRLPPCTKCGRFGVKRPDEPILDTATLPSHLDLFRMEDLVTMIIATERFVEAVRRLGYEQDILFRELPLR</sequence>
<protein>
    <submittedName>
        <fullName evidence="1">Double-CXXCG motif protein</fullName>
    </submittedName>
</protein>
<name>A0ABU5GYW0_9BACT</name>
<comment type="caution">
    <text evidence="1">The sequence shown here is derived from an EMBL/GenBank/DDBJ whole genome shotgun (WGS) entry which is preliminary data.</text>
</comment>
<dbReference type="InterPro" id="IPR011750">
    <property type="entry name" value="Gmx_para_CXXCG"/>
</dbReference>
<dbReference type="EMBL" id="JAXIVS010000001">
    <property type="protein sequence ID" value="MDY7225703.1"/>
    <property type="molecule type" value="Genomic_DNA"/>
</dbReference>
<proteinExistence type="predicted"/>